<name>A0A564ZAP5_HYMDI</name>
<protein>
    <submittedName>
        <fullName evidence="1">Uncharacterized protein</fullName>
    </submittedName>
</protein>
<dbReference type="EMBL" id="CABIJS010000706">
    <property type="protein sequence ID" value="VUZ56567.1"/>
    <property type="molecule type" value="Genomic_DNA"/>
</dbReference>
<dbReference type="Proteomes" id="UP000321570">
    <property type="component" value="Unassembled WGS sequence"/>
</dbReference>
<gene>
    <name evidence="1" type="ORF">WMSIL1_LOCUS14190</name>
</gene>
<keyword evidence="2" id="KW-1185">Reference proteome</keyword>
<accession>A0A564ZAP5</accession>
<organism evidence="1 2">
    <name type="scientific">Hymenolepis diminuta</name>
    <name type="common">Rat tapeworm</name>
    <dbReference type="NCBI Taxonomy" id="6216"/>
    <lineage>
        <taxon>Eukaryota</taxon>
        <taxon>Metazoa</taxon>
        <taxon>Spiralia</taxon>
        <taxon>Lophotrochozoa</taxon>
        <taxon>Platyhelminthes</taxon>
        <taxon>Cestoda</taxon>
        <taxon>Eucestoda</taxon>
        <taxon>Cyclophyllidea</taxon>
        <taxon>Hymenolepididae</taxon>
        <taxon>Hymenolepis</taxon>
    </lineage>
</organism>
<dbReference type="AlphaFoldDB" id="A0A564ZAP5"/>
<evidence type="ECO:0000313" key="1">
    <source>
        <dbReference type="EMBL" id="VUZ56567.1"/>
    </source>
</evidence>
<evidence type="ECO:0000313" key="2">
    <source>
        <dbReference type="Proteomes" id="UP000321570"/>
    </source>
</evidence>
<sequence length="64" mass="7685">MGISESHHDPNMDHTYNNCFDKGKDMFRKGLANHTEKERVMQLLRRFGTAKHRKVKRHSFKRTE</sequence>
<reference evidence="1 2" key="1">
    <citation type="submission" date="2019-07" db="EMBL/GenBank/DDBJ databases">
        <authorList>
            <person name="Jastrzebski P J."/>
            <person name="Paukszto L."/>
            <person name="Jastrzebski P J."/>
        </authorList>
    </citation>
    <scope>NUCLEOTIDE SEQUENCE [LARGE SCALE GENOMIC DNA]</scope>
    <source>
        <strain evidence="1 2">WMS-il1</strain>
    </source>
</reference>
<proteinExistence type="predicted"/>